<gene>
    <name evidence="19" type="primary">cobS</name>
    <name evidence="20" type="ORF">EU96_1978</name>
</gene>
<comment type="catalytic activity">
    <reaction evidence="17 19">
        <text>alpha-ribazole + adenosylcob(III)inamide-GDP = adenosylcob(III)alamin + GMP + H(+)</text>
        <dbReference type="Rhea" id="RHEA:16049"/>
        <dbReference type="ChEBI" id="CHEBI:10329"/>
        <dbReference type="ChEBI" id="CHEBI:15378"/>
        <dbReference type="ChEBI" id="CHEBI:18408"/>
        <dbReference type="ChEBI" id="CHEBI:58115"/>
        <dbReference type="ChEBI" id="CHEBI:60487"/>
        <dbReference type="EC" id="2.7.8.26"/>
    </reaction>
</comment>
<comment type="catalytic activity">
    <reaction evidence="18 19">
        <text>alpha-ribazole 5'-phosphate + adenosylcob(III)inamide-GDP = adenosylcob(III)alamin 5'-phosphate + GMP + H(+)</text>
        <dbReference type="Rhea" id="RHEA:23560"/>
        <dbReference type="ChEBI" id="CHEBI:15378"/>
        <dbReference type="ChEBI" id="CHEBI:57918"/>
        <dbReference type="ChEBI" id="CHEBI:58115"/>
        <dbReference type="ChEBI" id="CHEBI:60487"/>
        <dbReference type="ChEBI" id="CHEBI:60493"/>
        <dbReference type="EC" id="2.7.8.26"/>
    </reaction>
</comment>
<keyword evidence="12 19" id="KW-1133">Transmembrane helix</keyword>
<evidence type="ECO:0000256" key="18">
    <source>
        <dbReference type="ARBA" id="ARBA00049504"/>
    </source>
</evidence>
<evidence type="ECO:0000256" key="19">
    <source>
        <dbReference type="HAMAP-Rule" id="MF_00719"/>
    </source>
</evidence>
<dbReference type="GO" id="GO:0051073">
    <property type="term" value="F:adenosylcobinamide-GDP ribazoletransferase activity"/>
    <property type="evidence" value="ECO:0007669"/>
    <property type="project" value="UniProtKB-UniRule"/>
</dbReference>
<dbReference type="InterPro" id="IPR003805">
    <property type="entry name" value="CobS"/>
</dbReference>
<reference evidence="21" key="1">
    <citation type="journal article" date="2014" name="Sci. Data">
        <title>Genomes of diverse isolates of the marine cyanobacterium Prochlorococcus.</title>
        <authorList>
            <person name="Biller S."/>
            <person name="Berube P."/>
            <person name="Thompson J."/>
            <person name="Kelly L."/>
            <person name="Roggensack S."/>
            <person name="Awad L."/>
            <person name="Roache-Johnson K."/>
            <person name="Ding H."/>
            <person name="Giovannoni S.J."/>
            <person name="Moore L.R."/>
            <person name="Chisholm S.W."/>
        </authorList>
    </citation>
    <scope>NUCLEOTIDE SEQUENCE [LARGE SCALE GENOMIC DNA]</scope>
    <source>
        <strain evidence="21">MIT 9302</strain>
    </source>
</reference>
<evidence type="ECO:0000256" key="3">
    <source>
        <dbReference type="ARBA" id="ARBA00004663"/>
    </source>
</evidence>
<evidence type="ECO:0000256" key="10">
    <source>
        <dbReference type="ARBA" id="ARBA00022692"/>
    </source>
</evidence>
<evidence type="ECO:0000256" key="15">
    <source>
        <dbReference type="ARBA" id="ARBA00032605"/>
    </source>
</evidence>
<keyword evidence="7 19" id="KW-1003">Cell membrane</keyword>
<dbReference type="STRING" id="74545.EU96_1978"/>
<keyword evidence="8 19" id="KW-0169">Cobalamin biosynthesis</keyword>
<evidence type="ECO:0000256" key="5">
    <source>
        <dbReference type="ARBA" id="ARBA00013200"/>
    </source>
</evidence>
<name>A0A0A2A6U8_PROMR</name>
<evidence type="ECO:0000256" key="7">
    <source>
        <dbReference type="ARBA" id="ARBA00022475"/>
    </source>
</evidence>
<keyword evidence="11 19" id="KW-0460">Magnesium</keyword>
<dbReference type="AlphaFoldDB" id="A0A0A2A6U8"/>
<evidence type="ECO:0000256" key="12">
    <source>
        <dbReference type="ARBA" id="ARBA00022989"/>
    </source>
</evidence>
<dbReference type="UniPathway" id="UPA00148">
    <property type="reaction ID" value="UER00238"/>
</dbReference>
<evidence type="ECO:0000256" key="4">
    <source>
        <dbReference type="ARBA" id="ARBA00010561"/>
    </source>
</evidence>
<comment type="function">
    <text evidence="14 19">Joins adenosylcobinamide-GDP and alpha-ribazole to generate adenosylcobalamin (Ado-cobalamin). Also synthesizes adenosylcobalamin 5'-phosphate from adenosylcobinamide-GDP and alpha-ribazole 5'-phosphate.</text>
</comment>
<comment type="cofactor">
    <cofactor evidence="1 19">
        <name>Mg(2+)</name>
        <dbReference type="ChEBI" id="CHEBI:18420"/>
    </cofactor>
</comment>
<comment type="similarity">
    <text evidence="4 19">Belongs to the CobS family.</text>
</comment>
<evidence type="ECO:0000256" key="6">
    <source>
        <dbReference type="ARBA" id="ARBA00015850"/>
    </source>
</evidence>
<dbReference type="OrthoDB" id="9794626at2"/>
<dbReference type="eggNOG" id="COG0368">
    <property type="taxonomic scope" value="Bacteria"/>
</dbReference>
<evidence type="ECO:0000256" key="11">
    <source>
        <dbReference type="ARBA" id="ARBA00022842"/>
    </source>
</evidence>
<evidence type="ECO:0000256" key="9">
    <source>
        <dbReference type="ARBA" id="ARBA00022679"/>
    </source>
</evidence>
<feature type="transmembrane region" description="Helical" evidence="19">
    <location>
        <begin position="227"/>
        <end position="245"/>
    </location>
</feature>
<accession>A0A0A2A6U8</accession>
<dbReference type="GO" id="GO:0008818">
    <property type="term" value="F:cobalamin 5'-phosphate synthase activity"/>
    <property type="evidence" value="ECO:0007669"/>
    <property type="project" value="UniProtKB-UniRule"/>
</dbReference>
<evidence type="ECO:0000313" key="21">
    <source>
        <dbReference type="Proteomes" id="UP000030445"/>
    </source>
</evidence>
<evidence type="ECO:0000256" key="16">
    <source>
        <dbReference type="ARBA" id="ARBA00032853"/>
    </source>
</evidence>
<feature type="transmembrane region" description="Helical" evidence="19">
    <location>
        <begin position="98"/>
        <end position="119"/>
    </location>
</feature>
<dbReference type="Pfam" id="PF02654">
    <property type="entry name" value="CobS"/>
    <property type="match status" value="1"/>
</dbReference>
<dbReference type="HAMAP" id="MF_00719">
    <property type="entry name" value="CobS"/>
    <property type="match status" value="1"/>
</dbReference>
<keyword evidence="10 19" id="KW-0812">Transmembrane</keyword>
<keyword evidence="9 19" id="KW-0808">Transferase</keyword>
<evidence type="ECO:0000256" key="2">
    <source>
        <dbReference type="ARBA" id="ARBA00004651"/>
    </source>
</evidence>
<comment type="caution">
    <text evidence="20">The sequence shown here is derived from an EMBL/GenBank/DDBJ whole genome shotgun (WGS) entry which is preliminary data.</text>
</comment>
<dbReference type="GO" id="GO:0009236">
    <property type="term" value="P:cobalamin biosynthetic process"/>
    <property type="evidence" value="ECO:0007669"/>
    <property type="project" value="UniProtKB-UniRule"/>
</dbReference>
<protein>
    <recommendedName>
        <fullName evidence="6 19">Adenosylcobinamide-GDP ribazoletransferase</fullName>
        <ecNumber evidence="5 19">2.7.8.26</ecNumber>
    </recommendedName>
    <alternativeName>
        <fullName evidence="16 19">Cobalamin synthase</fullName>
    </alternativeName>
    <alternativeName>
        <fullName evidence="15 19">Cobalamin-5'-phosphate synthase</fullName>
    </alternativeName>
</protein>
<organism evidence="20 21">
    <name type="scientific">Prochlorococcus marinus str. MIT 9302</name>
    <dbReference type="NCBI Taxonomy" id="74545"/>
    <lineage>
        <taxon>Bacteria</taxon>
        <taxon>Bacillati</taxon>
        <taxon>Cyanobacteriota</taxon>
        <taxon>Cyanophyceae</taxon>
        <taxon>Synechococcales</taxon>
        <taxon>Prochlorococcaceae</taxon>
        <taxon>Prochlorococcus</taxon>
    </lineage>
</organism>
<evidence type="ECO:0000256" key="8">
    <source>
        <dbReference type="ARBA" id="ARBA00022573"/>
    </source>
</evidence>
<evidence type="ECO:0000313" key="20">
    <source>
        <dbReference type="EMBL" id="KGF96234.1"/>
    </source>
</evidence>
<keyword evidence="13 19" id="KW-0472">Membrane</keyword>
<evidence type="ECO:0000256" key="14">
    <source>
        <dbReference type="ARBA" id="ARBA00025228"/>
    </source>
</evidence>
<evidence type="ECO:0000256" key="17">
    <source>
        <dbReference type="ARBA" id="ARBA00048623"/>
    </source>
</evidence>
<dbReference type="RefSeq" id="WP_032527561.1">
    <property type="nucleotide sequence ID" value="NZ_CP138951.1"/>
</dbReference>
<evidence type="ECO:0000256" key="13">
    <source>
        <dbReference type="ARBA" id="ARBA00023136"/>
    </source>
</evidence>
<dbReference type="GO" id="GO:0005886">
    <property type="term" value="C:plasma membrane"/>
    <property type="evidence" value="ECO:0007669"/>
    <property type="project" value="UniProtKB-SubCell"/>
</dbReference>
<sequence>MAGSWIFYTTFPKIPLINPEFKNIAQFAPPLGFFIGIIQSYIFIFLRSNSWSIYASTLICLASGYLITGGLHIDGLMDTFDGIFAGKKKRLKAMKDSKVGSFGVQSLVFITLIQIACILKIKTQIIFVLPICLFWGRFSNLFFIEKFKYKSYKKKSISHKKFWNGFKRESLISIIFLSIFIACQLVSITSQAILIKFLFLILIGIFLSYSIPNMLGNKIGGFNGDACGASVVLVETVMLFMNAILL</sequence>
<dbReference type="EC" id="2.7.8.26" evidence="5 19"/>
<feature type="transmembrane region" description="Helical" evidence="19">
    <location>
        <begin position="165"/>
        <end position="187"/>
    </location>
</feature>
<evidence type="ECO:0000256" key="1">
    <source>
        <dbReference type="ARBA" id="ARBA00001946"/>
    </source>
</evidence>
<feature type="transmembrane region" description="Helical" evidence="19">
    <location>
        <begin position="125"/>
        <end position="144"/>
    </location>
</feature>
<dbReference type="PANTHER" id="PTHR34148:SF1">
    <property type="entry name" value="ADENOSYLCOBINAMIDE-GDP RIBAZOLETRANSFERASE"/>
    <property type="match status" value="1"/>
</dbReference>
<dbReference type="EMBL" id="JNAM01000014">
    <property type="protein sequence ID" value="KGF96234.1"/>
    <property type="molecule type" value="Genomic_DNA"/>
</dbReference>
<feature type="transmembrane region" description="Helical" evidence="19">
    <location>
        <begin position="193"/>
        <end position="215"/>
    </location>
</feature>
<dbReference type="PANTHER" id="PTHR34148">
    <property type="entry name" value="ADENOSYLCOBINAMIDE-GDP RIBAZOLETRANSFERASE"/>
    <property type="match status" value="1"/>
</dbReference>
<comment type="pathway">
    <text evidence="3 19">Cofactor biosynthesis; adenosylcobalamin biosynthesis; adenosylcobalamin from cob(II)yrinate a,c-diamide: step 7/7.</text>
</comment>
<dbReference type="Proteomes" id="UP000030445">
    <property type="component" value="Unassembled WGS sequence"/>
</dbReference>
<comment type="subcellular location">
    <subcellularLocation>
        <location evidence="2 19">Cell membrane</location>
        <topology evidence="2 19">Multi-pass membrane protein</topology>
    </subcellularLocation>
</comment>
<proteinExistence type="inferred from homology"/>
<feature type="transmembrane region" description="Helical" evidence="19">
    <location>
        <begin position="27"/>
        <end position="46"/>
    </location>
</feature>
<feature type="transmembrane region" description="Helical" evidence="19">
    <location>
        <begin position="52"/>
        <end position="77"/>
    </location>
</feature>